<dbReference type="Proteomes" id="UP000189161">
    <property type="component" value="Unassembled WGS sequence"/>
</dbReference>
<dbReference type="GO" id="GO:0090729">
    <property type="term" value="F:toxin activity"/>
    <property type="evidence" value="ECO:0007669"/>
    <property type="project" value="UniProtKB-KW"/>
</dbReference>
<evidence type="ECO:0000256" key="4">
    <source>
        <dbReference type="ARBA" id="ARBA00023026"/>
    </source>
</evidence>
<dbReference type="RefSeq" id="WP_077478808.1">
    <property type="nucleotide sequence ID" value="NZ_MLHL01000087.1"/>
</dbReference>
<organism evidence="6 7">
    <name type="scientific">Rodentibacter trehalosifermentans</name>
    <dbReference type="NCBI Taxonomy" id="1908263"/>
    <lineage>
        <taxon>Bacteria</taxon>
        <taxon>Pseudomonadati</taxon>
        <taxon>Pseudomonadota</taxon>
        <taxon>Gammaproteobacteria</taxon>
        <taxon>Pasteurellales</taxon>
        <taxon>Pasteurellaceae</taxon>
        <taxon>Rodentibacter</taxon>
    </lineage>
</organism>
<name>A0A1V3IV47_9PAST</name>
<evidence type="ECO:0000313" key="6">
    <source>
        <dbReference type="EMBL" id="OOF45779.1"/>
    </source>
</evidence>
<gene>
    <name evidence="6" type="ORF">BKK52_12105</name>
</gene>
<dbReference type="AlphaFoldDB" id="A0A1V3IV47"/>
<sequence>MAIRAVTAALQASAQNDTNGAIVALASPYLNKQIHEMTDGDTAKDKAANLAAHALLSAVEFQVTGKDPLTGAVAGVTGEATAEILTRTLYNKAPSELTANEKENISTLSQIAGGLAGALTAKANNIAEQQGGSFITATAGAETAKRAVENNFFDVDPHQERLDDIKLFAKLYFNGDEEKAEAYYDAMQQGKSKGVKDNVVETAEAILNLDETVKSLAYAITHPNEVIEQVYVSMDEWNQQYEYAVKHDPALAGEMQGYILGNFGSTPVSGMVVGAAGAKLLQKSAALVKKGVEKTGLPNWANSNSKLPIVGKTTGYENQTTRISTGADNVALYPKLKEQLIQENLDNIAKLRPELIHAATGEGNFTFKGKAFTVKEVDELTRIWGGDNAIKNSDGSLISLDGTRQFRPPKFKTNSVHTVTGMQVNFERGTSVYKDGKFKGFKADSNLHLDVIKED</sequence>
<keyword evidence="4" id="KW-0843">Virulence</keyword>
<accession>A0A1V3IV47</accession>
<evidence type="ECO:0000256" key="3">
    <source>
        <dbReference type="ARBA" id="ARBA00022913"/>
    </source>
</evidence>
<dbReference type="InterPro" id="IPR006914">
    <property type="entry name" value="VENN_dom"/>
</dbReference>
<dbReference type="OrthoDB" id="5690507at2"/>
<proteinExistence type="predicted"/>
<dbReference type="EMBL" id="MLHL01000087">
    <property type="protein sequence ID" value="OOF45779.1"/>
    <property type="molecule type" value="Genomic_DNA"/>
</dbReference>
<comment type="subcellular location">
    <subcellularLocation>
        <location evidence="1">Target cell</location>
        <location evidence="1">Target cell cytoplasm</location>
    </subcellularLocation>
</comment>
<keyword evidence="3" id="KW-1266">Target cell cytoplasm</keyword>
<comment type="caution">
    <text evidence="6">The sequence shown here is derived from an EMBL/GenBank/DDBJ whole genome shotgun (WGS) entry which is preliminary data.</text>
</comment>
<protein>
    <recommendedName>
        <fullName evidence="5">VENN motif-containing domain-containing protein</fullName>
    </recommendedName>
</protein>
<evidence type="ECO:0000256" key="1">
    <source>
        <dbReference type="ARBA" id="ARBA00004219"/>
    </source>
</evidence>
<evidence type="ECO:0000256" key="2">
    <source>
        <dbReference type="ARBA" id="ARBA00022656"/>
    </source>
</evidence>
<evidence type="ECO:0000313" key="7">
    <source>
        <dbReference type="Proteomes" id="UP000189161"/>
    </source>
</evidence>
<feature type="domain" description="VENN motif-containing" evidence="5">
    <location>
        <begin position="94"/>
        <end position="152"/>
    </location>
</feature>
<reference evidence="6 7" key="1">
    <citation type="submission" date="2016-10" db="EMBL/GenBank/DDBJ databases">
        <title>Rodentibacter gen. nov. and new species.</title>
        <authorList>
            <person name="Christensen H."/>
        </authorList>
    </citation>
    <scope>NUCLEOTIDE SEQUENCE [LARGE SCALE GENOMIC DNA]</scope>
    <source>
        <strain evidence="6 7">H1987082031</strain>
    </source>
</reference>
<evidence type="ECO:0000259" key="5">
    <source>
        <dbReference type="Pfam" id="PF04829"/>
    </source>
</evidence>
<dbReference type="Pfam" id="PF04829">
    <property type="entry name" value="PT-VENN"/>
    <property type="match status" value="1"/>
</dbReference>
<keyword evidence="7" id="KW-1185">Reference proteome</keyword>
<keyword evidence="2" id="KW-0800">Toxin</keyword>